<dbReference type="STRING" id="265072.Mfla_2192"/>
<dbReference type="HOGENOM" id="CLU_2082037_0_0_4"/>
<keyword evidence="2" id="KW-1185">Reference proteome</keyword>
<dbReference type="Proteomes" id="UP000002440">
    <property type="component" value="Chromosome"/>
</dbReference>
<dbReference type="Gene3D" id="2.60.40.1890">
    <property type="entry name" value="PCu(A)C copper chaperone"/>
    <property type="match status" value="1"/>
</dbReference>
<evidence type="ECO:0000313" key="1">
    <source>
        <dbReference type="EMBL" id="ABE50459.1"/>
    </source>
</evidence>
<dbReference type="Pfam" id="PF04314">
    <property type="entry name" value="PCuAC"/>
    <property type="match status" value="1"/>
</dbReference>
<proteinExistence type="predicted"/>
<protein>
    <recommendedName>
        <fullName evidence="3">Copper chaperone PCu(A)C</fullName>
    </recommendedName>
</protein>
<accession>Q1GZ78</accession>
<gene>
    <name evidence="1" type="ordered locus">Mfla_2192</name>
</gene>
<name>Q1GZ78_METFK</name>
<dbReference type="InterPro" id="IPR007410">
    <property type="entry name" value="LpqE-like"/>
</dbReference>
<dbReference type="InterPro" id="IPR058248">
    <property type="entry name" value="Lxx211020-like"/>
</dbReference>
<evidence type="ECO:0000313" key="2">
    <source>
        <dbReference type="Proteomes" id="UP000002440"/>
    </source>
</evidence>
<evidence type="ECO:0008006" key="3">
    <source>
        <dbReference type="Google" id="ProtNLM"/>
    </source>
</evidence>
<dbReference type="InterPro" id="IPR036182">
    <property type="entry name" value="PCuAC_sf"/>
</dbReference>
<dbReference type="PANTHER" id="PTHR36302:SF1">
    <property type="entry name" value="COPPER CHAPERONE PCU(A)C"/>
    <property type="match status" value="1"/>
</dbReference>
<dbReference type="EMBL" id="CP000284">
    <property type="protein sequence ID" value="ABE50459.1"/>
    <property type="molecule type" value="Genomic_DNA"/>
</dbReference>
<dbReference type="KEGG" id="mfa:Mfla_2192"/>
<dbReference type="eggNOG" id="COG2847">
    <property type="taxonomic scope" value="Bacteria"/>
</dbReference>
<reference evidence="1 2" key="1">
    <citation type="submission" date="2006-03" db="EMBL/GenBank/DDBJ databases">
        <title>Complete sequence of Methylobacillus flagellatus KT.</title>
        <authorList>
            <consortium name="US DOE Joint Genome Institute"/>
            <person name="Copeland A."/>
            <person name="Lucas S."/>
            <person name="Lapidus A."/>
            <person name="Barry K."/>
            <person name="Detter J.C."/>
            <person name="Glavina del Rio T."/>
            <person name="Hammon N."/>
            <person name="Israni S."/>
            <person name="Dalin E."/>
            <person name="Tice H."/>
            <person name="Pitluck S."/>
            <person name="Brettin T."/>
            <person name="Bruce D."/>
            <person name="Han C."/>
            <person name="Tapia R."/>
            <person name="Saunders E."/>
            <person name="Gilna P."/>
            <person name="Schmutz J."/>
            <person name="Larimer F."/>
            <person name="Land M."/>
            <person name="Kyrpides N."/>
            <person name="Anderson I."/>
            <person name="Richardson P."/>
        </authorList>
    </citation>
    <scope>NUCLEOTIDE SEQUENCE [LARGE SCALE GENOMIC DNA]</scope>
    <source>
        <strain evidence="2">KT / ATCC 51484 / DSM 6875</strain>
    </source>
</reference>
<dbReference type="SUPFAM" id="SSF110087">
    <property type="entry name" value="DR1885-like metal-binding protein"/>
    <property type="match status" value="1"/>
</dbReference>
<dbReference type="AlphaFoldDB" id="Q1GZ78"/>
<sequence>MRIWTTEPGQKSTSAYMVLTASEDIVVLNVTSSRARQAAFFRTVRVGNTLRMKLMERLPLSAGNPVDFTAEGYQLILSGFDQVIRAGETIPVTLEFMGKDQRRQMVTLSFMGHPFSE</sequence>
<dbReference type="PANTHER" id="PTHR36302">
    <property type="entry name" value="BLR7088 PROTEIN"/>
    <property type="match status" value="1"/>
</dbReference>
<organism evidence="1 2">
    <name type="scientific">Methylobacillus flagellatus (strain ATCC 51484 / DSM 6875 / VKM B-1610 / KT)</name>
    <dbReference type="NCBI Taxonomy" id="265072"/>
    <lineage>
        <taxon>Bacteria</taxon>
        <taxon>Pseudomonadati</taxon>
        <taxon>Pseudomonadota</taxon>
        <taxon>Betaproteobacteria</taxon>
        <taxon>Nitrosomonadales</taxon>
        <taxon>Methylophilaceae</taxon>
        <taxon>Methylobacillus</taxon>
    </lineage>
</organism>